<feature type="chain" id="PRO_5037642919" evidence="2">
    <location>
        <begin position="35"/>
        <end position="387"/>
    </location>
</feature>
<keyword evidence="4" id="KW-1185">Reference proteome</keyword>
<sequence>MRIGRPKRNPVAAAPVCAAALLCAALACGSQACAQTGAQGEGRDPLRWPFSRHSIWNMPIGSAAVYVPAGMDGVPGRSGVAWMPHIDAERIVLRPNAPSTPIYHSSAGWSGKDRCDATGAVLFEAPMPPDFIVASGHGNDPAVFLARDRRTLLQAQPLARCKRSGPATSLVQADAVDIHGDGIQGAHGGSGLSAFGGSLRVGELRPGMPPPRHALKINVHARQYLHRCRTAEDCYRWPALRGDAYAIGYYGSRVVSGGQPPSAMKMGALLAIPAGLPLAMMELRTEPARMLAWTLQNYGAYIVDDTYGPGFAFSAEDGPDGSFAQQFQRDWGFAFEQKVRQNSDWVRDVQKIVRSLHVVDNNGPDSIGGGGAPRQPLAPPFRRDRGP</sequence>
<dbReference type="EMBL" id="JAEPBG010000017">
    <property type="protein sequence ID" value="MBK4738149.1"/>
    <property type="molecule type" value="Genomic_DNA"/>
</dbReference>
<keyword evidence="2" id="KW-0732">Signal</keyword>
<evidence type="ECO:0000313" key="4">
    <source>
        <dbReference type="Proteomes" id="UP000622890"/>
    </source>
</evidence>
<gene>
    <name evidence="3" type="ORF">JJB74_26295</name>
</gene>
<dbReference type="AlphaFoldDB" id="A0A934T2P1"/>
<feature type="region of interest" description="Disordered" evidence="1">
    <location>
        <begin position="360"/>
        <end position="387"/>
    </location>
</feature>
<dbReference type="Proteomes" id="UP000622890">
    <property type="component" value="Unassembled WGS sequence"/>
</dbReference>
<organism evidence="3 4">
    <name type="scientific">Noviherbaspirillum pedocola</name>
    <dbReference type="NCBI Taxonomy" id="2801341"/>
    <lineage>
        <taxon>Bacteria</taxon>
        <taxon>Pseudomonadati</taxon>
        <taxon>Pseudomonadota</taxon>
        <taxon>Betaproteobacteria</taxon>
        <taxon>Burkholderiales</taxon>
        <taxon>Oxalobacteraceae</taxon>
        <taxon>Noviherbaspirillum</taxon>
    </lineage>
</organism>
<protein>
    <submittedName>
        <fullName evidence="3">Uncharacterized protein</fullName>
    </submittedName>
</protein>
<evidence type="ECO:0000256" key="1">
    <source>
        <dbReference type="SAM" id="MobiDB-lite"/>
    </source>
</evidence>
<proteinExistence type="predicted"/>
<accession>A0A934T2P1</accession>
<dbReference type="PROSITE" id="PS51257">
    <property type="entry name" value="PROKAR_LIPOPROTEIN"/>
    <property type="match status" value="1"/>
</dbReference>
<reference evidence="3" key="1">
    <citation type="submission" date="2021-01" db="EMBL/GenBank/DDBJ databases">
        <title>Genome sequence of strain Noviherbaspirillum sp. DKR-6.</title>
        <authorList>
            <person name="Chaudhary D.K."/>
        </authorList>
    </citation>
    <scope>NUCLEOTIDE SEQUENCE</scope>
    <source>
        <strain evidence="3">DKR-6</strain>
    </source>
</reference>
<name>A0A934T2P1_9BURK</name>
<evidence type="ECO:0000313" key="3">
    <source>
        <dbReference type="EMBL" id="MBK4738149.1"/>
    </source>
</evidence>
<dbReference type="RefSeq" id="WP_200597109.1">
    <property type="nucleotide sequence ID" value="NZ_JAEPBG010000017.1"/>
</dbReference>
<comment type="caution">
    <text evidence="3">The sequence shown here is derived from an EMBL/GenBank/DDBJ whole genome shotgun (WGS) entry which is preliminary data.</text>
</comment>
<evidence type="ECO:0000256" key="2">
    <source>
        <dbReference type="SAM" id="SignalP"/>
    </source>
</evidence>
<feature type="signal peptide" evidence="2">
    <location>
        <begin position="1"/>
        <end position="34"/>
    </location>
</feature>